<proteinExistence type="predicted"/>
<evidence type="ECO:0000313" key="1">
    <source>
        <dbReference type="EMBL" id="KAJ8868328.1"/>
    </source>
</evidence>
<organism evidence="1 2">
    <name type="scientific">Dryococelus australis</name>
    <dbReference type="NCBI Taxonomy" id="614101"/>
    <lineage>
        <taxon>Eukaryota</taxon>
        <taxon>Metazoa</taxon>
        <taxon>Ecdysozoa</taxon>
        <taxon>Arthropoda</taxon>
        <taxon>Hexapoda</taxon>
        <taxon>Insecta</taxon>
        <taxon>Pterygota</taxon>
        <taxon>Neoptera</taxon>
        <taxon>Polyneoptera</taxon>
        <taxon>Phasmatodea</taxon>
        <taxon>Verophasmatodea</taxon>
        <taxon>Anareolatae</taxon>
        <taxon>Phasmatidae</taxon>
        <taxon>Eurycanthinae</taxon>
        <taxon>Dryococelus</taxon>
    </lineage>
</organism>
<evidence type="ECO:0000313" key="2">
    <source>
        <dbReference type="Proteomes" id="UP001159363"/>
    </source>
</evidence>
<reference evidence="1 2" key="1">
    <citation type="submission" date="2023-02" db="EMBL/GenBank/DDBJ databases">
        <title>LHISI_Scaffold_Assembly.</title>
        <authorList>
            <person name="Stuart O.P."/>
            <person name="Cleave R."/>
            <person name="Magrath M.J.L."/>
            <person name="Mikheyev A.S."/>
        </authorList>
    </citation>
    <scope>NUCLEOTIDE SEQUENCE [LARGE SCALE GENOMIC DNA]</scope>
    <source>
        <strain evidence="1">Daus_M_001</strain>
        <tissue evidence="1">Leg muscle</tissue>
    </source>
</reference>
<keyword evidence="2" id="KW-1185">Reference proteome</keyword>
<gene>
    <name evidence="1" type="ORF">PR048_029844</name>
</gene>
<accession>A0ABQ9G790</accession>
<protein>
    <submittedName>
        <fullName evidence="1">Uncharacterized protein</fullName>
    </submittedName>
</protein>
<name>A0ABQ9G790_9NEOP</name>
<sequence length="108" mass="12530">MRNIAKVAANDAESRKDKLEQAVHHRKYRKVLNEMQNDHCDSKLSGCRYIFSDFSRFTSSYYISHINTFNYVILMASRGSNQIASSIFNLVNQGKNCRDKLTIWSDNC</sequence>
<dbReference type="Proteomes" id="UP001159363">
    <property type="component" value="Chromosome 13"/>
</dbReference>
<dbReference type="EMBL" id="JARBHB010000014">
    <property type="protein sequence ID" value="KAJ8868328.1"/>
    <property type="molecule type" value="Genomic_DNA"/>
</dbReference>
<comment type="caution">
    <text evidence="1">The sequence shown here is derived from an EMBL/GenBank/DDBJ whole genome shotgun (WGS) entry which is preliminary data.</text>
</comment>